<sequence length="42" mass="4689">MPSLTTFPCKAPQQSTTPMKVKKQPMGSSMDLQESPKRRIVP</sequence>
<accession>A0A2P2K640</accession>
<evidence type="ECO:0000313" key="2">
    <source>
        <dbReference type="EMBL" id="MBX01195.1"/>
    </source>
</evidence>
<evidence type="ECO:0000256" key="1">
    <source>
        <dbReference type="SAM" id="MobiDB-lite"/>
    </source>
</evidence>
<dbReference type="AlphaFoldDB" id="A0A2P2K640"/>
<dbReference type="EMBL" id="GGEC01020711">
    <property type="protein sequence ID" value="MBX01195.1"/>
    <property type="molecule type" value="Transcribed_RNA"/>
</dbReference>
<name>A0A2P2K640_RHIMU</name>
<feature type="compositionally biased region" description="Polar residues" evidence="1">
    <location>
        <begin position="1"/>
        <end position="18"/>
    </location>
</feature>
<proteinExistence type="predicted"/>
<organism evidence="2">
    <name type="scientific">Rhizophora mucronata</name>
    <name type="common">Asiatic mangrove</name>
    <dbReference type="NCBI Taxonomy" id="61149"/>
    <lineage>
        <taxon>Eukaryota</taxon>
        <taxon>Viridiplantae</taxon>
        <taxon>Streptophyta</taxon>
        <taxon>Embryophyta</taxon>
        <taxon>Tracheophyta</taxon>
        <taxon>Spermatophyta</taxon>
        <taxon>Magnoliopsida</taxon>
        <taxon>eudicotyledons</taxon>
        <taxon>Gunneridae</taxon>
        <taxon>Pentapetalae</taxon>
        <taxon>rosids</taxon>
        <taxon>fabids</taxon>
        <taxon>Malpighiales</taxon>
        <taxon>Rhizophoraceae</taxon>
        <taxon>Rhizophora</taxon>
    </lineage>
</organism>
<feature type="region of interest" description="Disordered" evidence="1">
    <location>
        <begin position="1"/>
        <end position="42"/>
    </location>
</feature>
<reference evidence="2" key="1">
    <citation type="submission" date="2018-02" db="EMBL/GenBank/DDBJ databases">
        <title>Rhizophora mucronata_Transcriptome.</title>
        <authorList>
            <person name="Meera S.P."/>
            <person name="Sreeshan A."/>
            <person name="Augustine A."/>
        </authorList>
    </citation>
    <scope>NUCLEOTIDE SEQUENCE</scope>
    <source>
        <tissue evidence="2">Leaf</tissue>
    </source>
</reference>
<protein>
    <submittedName>
        <fullName evidence="2">Uncharacterized protein MANES_05G154700</fullName>
    </submittedName>
</protein>